<comment type="caution">
    <text evidence="3">The sequence shown here is derived from an EMBL/GenBank/DDBJ whole genome shotgun (WGS) entry which is preliminary data.</text>
</comment>
<protein>
    <submittedName>
        <fullName evidence="3">Uncharacterized protein</fullName>
    </submittedName>
</protein>
<sequence length="185" mass="20654">MATPPRFPSLSPDPSQNELDPSRAGGPSRPLSEITLIGTSTYSLSQIDGAGGQETAARTVRFEIDEVNRARLQRALWRALWQRRIRTVLGLIVKKFIFLNYFAANASMLIRMAVMASHDKHMQYDEALGWAFVQFLMLIVLLVRTLYQGIRYSQIELPPSLKITVACAGTLFLGLGLGVLPLFFI</sequence>
<dbReference type="RefSeq" id="XP_018690104.1">
    <property type="nucleotide sequence ID" value="XM_018840357.1"/>
</dbReference>
<name>A0A178ZAD6_9EURO</name>
<proteinExistence type="predicted"/>
<evidence type="ECO:0000313" key="4">
    <source>
        <dbReference type="Proteomes" id="UP000078343"/>
    </source>
</evidence>
<keyword evidence="2" id="KW-0472">Membrane</keyword>
<accession>A0A178ZAD6</accession>
<keyword evidence="2" id="KW-1133">Transmembrane helix</keyword>
<gene>
    <name evidence="3" type="ORF">AYL99_08849</name>
</gene>
<keyword evidence="2" id="KW-0812">Transmembrane</keyword>
<evidence type="ECO:0000313" key="3">
    <source>
        <dbReference type="EMBL" id="OAP56737.1"/>
    </source>
</evidence>
<feature type="transmembrane region" description="Helical" evidence="2">
    <location>
        <begin position="159"/>
        <end position="184"/>
    </location>
</feature>
<reference evidence="3 4" key="1">
    <citation type="submission" date="2016-04" db="EMBL/GenBank/DDBJ databases">
        <title>Draft genome of Fonsecaea erecta CBS 125763.</title>
        <authorList>
            <person name="Weiss V.A."/>
            <person name="Vicente V.A."/>
            <person name="Raittz R.T."/>
            <person name="Moreno L.F."/>
            <person name="De Souza E.M."/>
            <person name="Pedrosa F.O."/>
            <person name="Steffens M.B."/>
            <person name="Faoro H."/>
            <person name="Tadra-Sfeir M.Z."/>
            <person name="Najafzadeh M.J."/>
            <person name="Felipe M.S."/>
            <person name="Teixeira M."/>
            <person name="Sun J."/>
            <person name="Xi L."/>
            <person name="Gomes R."/>
            <person name="De Azevedo C.M."/>
            <person name="Salgado C.G."/>
            <person name="Da Silva M.B."/>
            <person name="Nascimento M.F."/>
            <person name="Queiroz-Telles F."/>
            <person name="Attili D.S."/>
            <person name="Gorbushina A."/>
        </authorList>
    </citation>
    <scope>NUCLEOTIDE SEQUENCE [LARGE SCALE GENOMIC DNA]</scope>
    <source>
        <strain evidence="3 4">CBS 125763</strain>
    </source>
</reference>
<dbReference type="AlphaFoldDB" id="A0A178ZAD6"/>
<organism evidence="3 4">
    <name type="scientific">Fonsecaea erecta</name>
    <dbReference type="NCBI Taxonomy" id="1367422"/>
    <lineage>
        <taxon>Eukaryota</taxon>
        <taxon>Fungi</taxon>
        <taxon>Dikarya</taxon>
        <taxon>Ascomycota</taxon>
        <taxon>Pezizomycotina</taxon>
        <taxon>Eurotiomycetes</taxon>
        <taxon>Chaetothyriomycetidae</taxon>
        <taxon>Chaetothyriales</taxon>
        <taxon>Herpotrichiellaceae</taxon>
        <taxon>Fonsecaea</taxon>
    </lineage>
</organism>
<dbReference type="Proteomes" id="UP000078343">
    <property type="component" value="Unassembled WGS sequence"/>
</dbReference>
<dbReference type="EMBL" id="LVYI01000008">
    <property type="protein sequence ID" value="OAP56737.1"/>
    <property type="molecule type" value="Genomic_DNA"/>
</dbReference>
<evidence type="ECO:0000256" key="1">
    <source>
        <dbReference type="SAM" id="MobiDB-lite"/>
    </source>
</evidence>
<dbReference type="GeneID" id="30013017"/>
<dbReference type="OrthoDB" id="4132170at2759"/>
<feature type="transmembrane region" description="Helical" evidence="2">
    <location>
        <begin position="127"/>
        <end position="147"/>
    </location>
</feature>
<keyword evidence="4" id="KW-1185">Reference proteome</keyword>
<evidence type="ECO:0000256" key="2">
    <source>
        <dbReference type="SAM" id="Phobius"/>
    </source>
</evidence>
<feature type="region of interest" description="Disordered" evidence="1">
    <location>
        <begin position="1"/>
        <end position="30"/>
    </location>
</feature>
<feature type="transmembrane region" description="Helical" evidence="2">
    <location>
        <begin position="96"/>
        <end position="115"/>
    </location>
</feature>